<dbReference type="InterPro" id="IPR029787">
    <property type="entry name" value="Nucleotide_cyclase"/>
</dbReference>
<dbReference type="Proteomes" id="UP000677152">
    <property type="component" value="Chromosome"/>
</dbReference>
<accession>A0AA45L939</accession>
<dbReference type="GO" id="GO:0004016">
    <property type="term" value="F:adenylate cyclase activity"/>
    <property type="evidence" value="ECO:0007669"/>
    <property type="project" value="UniProtKB-ARBA"/>
</dbReference>
<reference evidence="3" key="1">
    <citation type="submission" date="2021-04" db="EMBL/GenBank/DDBJ databases">
        <title>Genomic sequence of Actinosynnema pretiosum subsp. pretiosum ATCC 31280 (C-14919).</title>
        <authorList>
            <person name="Bai L."/>
            <person name="Wang X."/>
            <person name="Xiao Y."/>
        </authorList>
    </citation>
    <scope>NUCLEOTIDE SEQUENCE</scope>
    <source>
        <strain evidence="3">ATCC 31280</strain>
    </source>
</reference>
<dbReference type="EMBL" id="CP073249">
    <property type="protein sequence ID" value="QUF05591.1"/>
    <property type="molecule type" value="Genomic_DNA"/>
</dbReference>
<evidence type="ECO:0000313" key="4">
    <source>
        <dbReference type="Proteomes" id="UP000677152"/>
    </source>
</evidence>
<organism evidence="3 4">
    <name type="scientific">Actinosynnema pretiosum subsp. pretiosum</name>
    <dbReference type="NCBI Taxonomy" id="103721"/>
    <lineage>
        <taxon>Bacteria</taxon>
        <taxon>Bacillati</taxon>
        <taxon>Actinomycetota</taxon>
        <taxon>Actinomycetes</taxon>
        <taxon>Pseudonocardiales</taxon>
        <taxon>Pseudonocardiaceae</taxon>
        <taxon>Actinosynnema</taxon>
    </lineage>
</organism>
<evidence type="ECO:0000256" key="1">
    <source>
        <dbReference type="SAM" id="MobiDB-lite"/>
    </source>
</evidence>
<dbReference type="PROSITE" id="PS50125">
    <property type="entry name" value="GUANYLATE_CYCLASE_2"/>
    <property type="match status" value="1"/>
</dbReference>
<dbReference type="Gene3D" id="3.30.70.1230">
    <property type="entry name" value="Nucleotide cyclase"/>
    <property type="match status" value="1"/>
</dbReference>
<evidence type="ECO:0000313" key="3">
    <source>
        <dbReference type="EMBL" id="QUF05591.1"/>
    </source>
</evidence>
<dbReference type="SUPFAM" id="SSF55073">
    <property type="entry name" value="Nucleotide cyclase"/>
    <property type="match status" value="1"/>
</dbReference>
<dbReference type="GO" id="GO:0009190">
    <property type="term" value="P:cyclic nucleotide biosynthetic process"/>
    <property type="evidence" value="ECO:0007669"/>
    <property type="project" value="InterPro"/>
</dbReference>
<dbReference type="GO" id="GO:0035556">
    <property type="term" value="P:intracellular signal transduction"/>
    <property type="evidence" value="ECO:0007669"/>
    <property type="project" value="InterPro"/>
</dbReference>
<gene>
    <name evidence="3" type="ORF">KCV87_05700</name>
</gene>
<sequence length="808" mass="87337">MVSGDQAEAVHRSIVFVDIAGSTAAGRRQGDKVKMIEALPRVLDEAVSATRAGAGQVTVRERGDGALILFDPAIPKVRLVTEFARTLVRSLLRYNSGASEQARMRLRVAAHHGEVVPLPNEEVGSAIDETKRLCDALQVKGKLRESGSVLVLVVSRGFYQEVVRGDPGCEPHLFEEFAEIVQGRTYRGWMRAQGEMPWAVREEDPPLIAVPPQPEPAAQAPAASRERGQRSLPSLREDDDDPSVAAVRAVLNPGGPGRATAVVLFGPTGSGRSRALRVLRGELLAGRQPHALIALPRHTRRRGRSVHELLFVVLLELAAQGWKWGFPRFLADCAAIAAPARLSDEEPLPVALERLRERLEVPAPDGVLAGVARRAARGRWRRGRVGVEARDEVVALLGLDTAQARADLDLLVLRHFLADLDDALPGRARLLDPTVLVDDTVDPTALLVAWRRAREWREGRGQPLPRLALVTTGERDLLRGLGLLAEDGGPGPRLAEGLVVPERRRDVSSVALTEPLTALPVLELTERQVDRVVRAAGAGGRGTAEVVHALAAGHAAATRELALAAALLGGGTATPEELLSAPSSDDVTPVGDRVLNLLLDGLVVGSDTLVACAAARTLEEAATLITTTGLHPRSDLFSLAVWSRTGPDGAAVMHPLLRLLLLRRLASRPEADTDDWCSVFAGLAKLAERRGDEAGRLHHLLAAGEVEEVVWRVEEGLERDSGEAWLDVVRVVTTSPLRPGADVPVQRDSPVRSVLLQWQAANDPHRVAHRREHHSRVATGLREVAGRSKDGHLAFRRAIREHEEKADR</sequence>
<feature type="domain" description="Guanylate cyclase" evidence="2">
    <location>
        <begin position="13"/>
        <end position="134"/>
    </location>
</feature>
<proteinExistence type="predicted"/>
<dbReference type="AlphaFoldDB" id="A0AA45L939"/>
<feature type="region of interest" description="Disordered" evidence="1">
    <location>
        <begin position="206"/>
        <end position="243"/>
    </location>
</feature>
<protein>
    <recommendedName>
        <fullName evidence="2">Guanylate cyclase domain-containing protein</fullName>
    </recommendedName>
</protein>
<evidence type="ECO:0000259" key="2">
    <source>
        <dbReference type="PROSITE" id="PS50125"/>
    </source>
</evidence>
<dbReference type="InterPro" id="IPR001054">
    <property type="entry name" value="A/G_cyclase"/>
</dbReference>
<name>A0AA45L939_9PSEU</name>